<comment type="caution">
    <text evidence="2">The sequence shown here is derived from an EMBL/GenBank/DDBJ whole genome shotgun (WGS) entry which is preliminary data.</text>
</comment>
<sequence length="185" mass="20316">MKTFNTMKLLVVAILSMITLSIGAPILDQESQTTNVTDPVDVALTRRADPARVDMTRVGAPRGFLREGLKSGSGGGEGFNAETILMGTSIHLCKDTGFKNCLPVSSDPTQCVNLEGDWGAKRLTSIGIGGEDRCWIYDRPGCNPKRFEKLEVDTSVADIWIDKDTLRVVIFGKSHVRSVQCWREK</sequence>
<dbReference type="AlphaFoldDB" id="A0A9P4NG95"/>
<keyword evidence="3" id="KW-1185">Reference proteome</keyword>
<evidence type="ECO:0000313" key="3">
    <source>
        <dbReference type="Proteomes" id="UP000800235"/>
    </source>
</evidence>
<dbReference type="Proteomes" id="UP000800235">
    <property type="component" value="Unassembled WGS sequence"/>
</dbReference>
<feature type="signal peptide" evidence="1">
    <location>
        <begin position="1"/>
        <end position="23"/>
    </location>
</feature>
<keyword evidence="1" id="KW-0732">Signal</keyword>
<reference evidence="2" key="1">
    <citation type="journal article" date="2020" name="Stud. Mycol.">
        <title>101 Dothideomycetes genomes: a test case for predicting lifestyles and emergence of pathogens.</title>
        <authorList>
            <person name="Haridas S."/>
            <person name="Albert R."/>
            <person name="Binder M."/>
            <person name="Bloem J."/>
            <person name="Labutti K."/>
            <person name="Salamov A."/>
            <person name="Andreopoulos B."/>
            <person name="Baker S."/>
            <person name="Barry K."/>
            <person name="Bills G."/>
            <person name="Bluhm B."/>
            <person name="Cannon C."/>
            <person name="Castanera R."/>
            <person name="Culley D."/>
            <person name="Daum C."/>
            <person name="Ezra D."/>
            <person name="Gonzalez J."/>
            <person name="Henrissat B."/>
            <person name="Kuo A."/>
            <person name="Liang C."/>
            <person name="Lipzen A."/>
            <person name="Lutzoni F."/>
            <person name="Magnuson J."/>
            <person name="Mondo S."/>
            <person name="Nolan M."/>
            <person name="Ohm R."/>
            <person name="Pangilinan J."/>
            <person name="Park H.-J."/>
            <person name="Ramirez L."/>
            <person name="Alfaro M."/>
            <person name="Sun H."/>
            <person name="Tritt A."/>
            <person name="Yoshinaga Y."/>
            <person name="Zwiers L.-H."/>
            <person name="Turgeon B."/>
            <person name="Goodwin S."/>
            <person name="Spatafora J."/>
            <person name="Crous P."/>
            <person name="Grigoriev I."/>
        </authorList>
    </citation>
    <scope>NUCLEOTIDE SEQUENCE</scope>
    <source>
        <strain evidence="2">CBS 130266</strain>
    </source>
</reference>
<protein>
    <submittedName>
        <fullName evidence="2">Uncharacterized protein</fullName>
    </submittedName>
</protein>
<dbReference type="EMBL" id="MU007115">
    <property type="protein sequence ID" value="KAF2419891.1"/>
    <property type="molecule type" value="Genomic_DNA"/>
</dbReference>
<proteinExistence type="predicted"/>
<gene>
    <name evidence="2" type="ORF">EJ08DRAFT_702692</name>
</gene>
<organism evidence="2 3">
    <name type="scientific">Tothia fuscella</name>
    <dbReference type="NCBI Taxonomy" id="1048955"/>
    <lineage>
        <taxon>Eukaryota</taxon>
        <taxon>Fungi</taxon>
        <taxon>Dikarya</taxon>
        <taxon>Ascomycota</taxon>
        <taxon>Pezizomycotina</taxon>
        <taxon>Dothideomycetes</taxon>
        <taxon>Pleosporomycetidae</taxon>
        <taxon>Venturiales</taxon>
        <taxon>Cylindrosympodiaceae</taxon>
        <taxon>Tothia</taxon>
    </lineage>
</organism>
<evidence type="ECO:0000313" key="2">
    <source>
        <dbReference type="EMBL" id="KAF2419891.1"/>
    </source>
</evidence>
<accession>A0A9P4NG95</accession>
<name>A0A9P4NG95_9PEZI</name>
<evidence type="ECO:0000256" key="1">
    <source>
        <dbReference type="SAM" id="SignalP"/>
    </source>
</evidence>
<feature type="chain" id="PRO_5040460810" evidence="1">
    <location>
        <begin position="24"/>
        <end position="185"/>
    </location>
</feature>